<dbReference type="AlphaFoldDB" id="A0A0B2VR67"/>
<dbReference type="EMBL" id="JPKZ01001137">
    <property type="protein sequence ID" value="KHN83789.1"/>
    <property type="molecule type" value="Genomic_DNA"/>
</dbReference>
<dbReference type="Proteomes" id="UP000031036">
    <property type="component" value="Unassembled WGS sequence"/>
</dbReference>
<evidence type="ECO:0000313" key="1">
    <source>
        <dbReference type="EMBL" id="KHN83789.1"/>
    </source>
</evidence>
<gene>
    <name evidence="1" type="ORF">Tcan_13629</name>
</gene>
<proteinExistence type="predicted"/>
<sequence length="141" mass="15916">MDSNLNIGRPRIWISEGLKFRYRKASNFNIGRPRIWIPEGLYFGYRKASNLDIGGLKFGYRTARICISEGHERGYRKEANLAFRHRNLRLSGATVKVVPSIEVSCKYAPIWTGLGEASPAVALRLGTLPYARVSLEPFVTT</sequence>
<evidence type="ECO:0000313" key="2">
    <source>
        <dbReference type="Proteomes" id="UP000031036"/>
    </source>
</evidence>
<reference evidence="1 2" key="1">
    <citation type="submission" date="2014-11" db="EMBL/GenBank/DDBJ databases">
        <title>Genetic blueprint of the zoonotic pathogen Toxocara canis.</title>
        <authorList>
            <person name="Zhu X.-Q."/>
            <person name="Korhonen P.K."/>
            <person name="Cai H."/>
            <person name="Young N.D."/>
            <person name="Nejsum P."/>
            <person name="von Samson-Himmelstjerna G."/>
            <person name="Boag P.R."/>
            <person name="Tan P."/>
            <person name="Li Q."/>
            <person name="Min J."/>
            <person name="Yang Y."/>
            <person name="Wang X."/>
            <person name="Fang X."/>
            <person name="Hall R.S."/>
            <person name="Hofmann A."/>
            <person name="Sternberg P.W."/>
            <person name="Jex A.R."/>
            <person name="Gasser R.B."/>
        </authorList>
    </citation>
    <scope>NUCLEOTIDE SEQUENCE [LARGE SCALE GENOMIC DNA]</scope>
    <source>
        <strain evidence="1">PN_DK_2014</strain>
    </source>
</reference>
<protein>
    <submittedName>
        <fullName evidence="1">Uncharacterized protein</fullName>
    </submittedName>
</protein>
<organism evidence="1 2">
    <name type="scientific">Toxocara canis</name>
    <name type="common">Canine roundworm</name>
    <dbReference type="NCBI Taxonomy" id="6265"/>
    <lineage>
        <taxon>Eukaryota</taxon>
        <taxon>Metazoa</taxon>
        <taxon>Ecdysozoa</taxon>
        <taxon>Nematoda</taxon>
        <taxon>Chromadorea</taxon>
        <taxon>Rhabditida</taxon>
        <taxon>Spirurina</taxon>
        <taxon>Ascaridomorpha</taxon>
        <taxon>Ascaridoidea</taxon>
        <taxon>Toxocaridae</taxon>
        <taxon>Toxocara</taxon>
    </lineage>
</organism>
<accession>A0A0B2VR67</accession>
<comment type="caution">
    <text evidence="1">The sequence shown here is derived from an EMBL/GenBank/DDBJ whole genome shotgun (WGS) entry which is preliminary data.</text>
</comment>
<name>A0A0B2VR67_TOXCA</name>
<keyword evidence="2" id="KW-1185">Reference proteome</keyword>